<keyword evidence="1 2" id="KW-0694">RNA-binding</keyword>
<feature type="compositionally biased region" description="Basic and acidic residues" evidence="3">
    <location>
        <begin position="177"/>
        <end position="211"/>
    </location>
</feature>
<feature type="compositionally biased region" description="Basic and acidic residues" evidence="3">
    <location>
        <begin position="477"/>
        <end position="492"/>
    </location>
</feature>
<dbReference type="OrthoDB" id="1748655at2759"/>
<dbReference type="InterPro" id="IPR035979">
    <property type="entry name" value="RBD_domain_sf"/>
</dbReference>
<accession>A0A7R8Z1E8</accession>
<dbReference type="Pfam" id="PF00076">
    <property type="entry name" value="RRM_1"/>
    <property type="match status" value="1"/>
</dbReference>
<organism evidence="5 6">
    <name type="scientific">Hermetia illucens</name>
    <name type="common">Black soldier fly</name>
    <dbReference type="NCBI Taxonomy" id="343691"/>
    <lineage>
        <taxon>Eukaryota</taxon>
        <taxon>Metazoa</taxon>
        <taxon>Ecdysozoa</taxon>
        <taxon>Arthropoda</taxon>
        <taxon>Hexapoda</taxon>
        <taxon>Insecta</taxon>
        <taxon>Pterygota</taxon>
        <taxon>Neoptera</taxon>
        <taxon>Endopterygota</taxon>
        <taxon>Diptera</taxon>
        <taxon>Brachycera</taxon>
        <taxon>Stratiomyomorpha</taxon>
        <taxon>Stratiomyidae</taxon>
        <taxon>Hermetiinae</taxon>
        <taxon>Hermetia</taxon>
    </lineage>
</organism>
<dbReference type="Gene3D" id="3.30.70.330">
    <property type="match status" value="1"/>
</dbReference>
<dbReference type="EMBL" id="LR899014">
    <property type="protein sequence ID" value="CAD7091848.1"/>
    <property type="molecule type" value="Genomic_DNA"/>
</dbReference>
<keyword evidence="6" id="KW-1185">Reference proteome</keyword>
<dbReference type="FunCoup" id="A0A7R8Z1E8">
    <property type="interactions" value="1476"/>
</dbReference>
<feature type="compositionally biased region" description="Basic and acidic residues" evidence="3">
    <location>
        <begin position="237"/>
        <end position="268"/>
    </location>
</feature>
<dbReference type="InterPro" id="IPR000504">
    <property type="entry name" value="RRM_dom"/>
</dbReference>
<dbReference type="GO" id="GO:0003723">
    <property type="term" value="F:RNA binding"/>
    <property type="evidence" value="ECO:0007669"/>
    <property type="project" value="UniProtKB-UniRule"/>
</dbReference>
<evidence type="ECO:0000256" key="2">
    <source>
        <dbReference type="PROSITE-ProRule" id="PRU00176"/>
    </source>
</evidence>
<proteinExistence type="predicted"/>
<reference evidence="5 6" key="1">
    <citation type="submission" date="2020-11" db="EMBL/GenBank/DDBJ databases">
        <authorList>
            <person name="Wallbank WR R."/>
            <person name="Pardo Diaz C."/>
            <person name="Kozak K."/>
            <person name="Martin S."/>
            <person name="Jiggins C."/>
            <person name="Moest M."/>
            <person name="Warren A I."/>
            <person name="Generalovic N T."/>
            <person name="Byers J.R.P. K."/>
            <person name="Montejo-Kovacevich G."/>
            <person name="Yen C E."/>
        </authorList>
    </citation>
    <scope>NUCLEOTIDE SEQUENCE [LARGE SCALE GENOMIC DNA]</scope>
</reference>
<protein>
    <recommendedName>
        <fullName evidence="4">RRM domain-containing protein</fullName>
    </recommendedName>
</protein>
<dbReference type="Proteomes" id="UP000594454">
    <property type="component" value="Chromosome 6"/>
</dbReference>
<dbReference type="PROSITE" id="PS50102">
    <property type="entry name" value="RRM"/>
    <property type="match status" value="1"/>
</dbReference>
<evidence type="ECO:0000256" key="3">
    <source>
        <dbReference type="SAM" id="MobiDB-lite"/>
    </source>
</evidence>
<dbReference type="PANTHER" id="PTHR23236:SF2">
    <property type="entry name" value="EUKARYOTIC TRANSLATION INITIATION FACTOR 4B"/>
    <property type="match status" value="1"/>
</dbReference>
<name>A0A7R8Z1E8_HERIL</name>
<dbReference type="SUPFAM" id="SSF54928">
    <property type="entry name" value="RNA-binding domain, RBD"/>
    <property type="match status" value="1"/>
</dbReference>
<feature type="compositionally biased region" description="Basic and acidic residues" evidence="3">
    <location>
        <begin position="282"/>
        <end position="296"/>
    </location>
</feature>
<evidence type="ECO:0000313" key="5">
    <source>
        <dbReference type="EMBL" id="CAD7091848.1"/>
    </source>
</evidence>
<dbReference type="InParanoid" id="A0A7R8Z1E8"/>
<feature type="region of interest" description="Disordered" evidence="3">
    <location>
        <begin position="27"/>
        <end position="53"/>
    </location>
</feature>
<evidence type="ECO:0000256" key="1">
    <source>
        <dbReference type="ARBA" id="ARBA00022884"/>
    </source>
</evidence>
<sequence length="521" mass="60249">MASTGKKGKKSKGVVVSLQSFLANENSQPGLTQVAKKVRNRPDESDEEDNHSLPQIYQLPTAPRAARYLDEDAVPHKPPFLAYLSNLPFDLHDEDLYDFFNGMNIVSIRLPREDGEQGRLRGFGYIEFESRDELIDAVSLPDPQIRNRRIRIDVSNENDNRRGGMSRSRYDGFGGGNRDDSGSWRREPNDNRDEGRRGGYGYNRDRQRDNSNEGGSWRAAERPNTDSSPRRGGYGDGFRDRGDRGFGRRDDYRDRRPPPPPAEDERPKLNLKPRTLPLPEIKATEDDKSDGEEKSSTPEPPPKPKPAGVAPEKVFGSAKPVDTAAREKEIEERLERERLEKLRIQEEEEQRREEEKKDDGAEDNAREKDEKEDREARSWRKREDDVRQDGDRNNRKWSPDRRGPPRRPDDRRMGSGQPRDYRDNGPRRDYRDNRDNRGSDRDRDYNRDRDRDRGSTNYNKDNKITSRDSRPPPTPQARDDKARREPRPDRPMPKYQPPQGGPMLTNSNKYSGLLDDDDASE</sequence>
<dbReference type="PANTHER" id="PTHR23236">
    <property type="entry name" value="EUKARYOTIC TRANSLATION INITIATION FACTOR 4B/4H"/>
    <property type="match status" value="1"/>
</dbReference>
<gene>
    <name evidence="5" type="ORF">HERILL_LOCUS14247</name>
</gene>
<dbReference type="AlphaFoldDB" id="A0A7R8Z1E8"/>
<evidence type="ECO:0000313" key="6">
    <source>
        <dbReference type="Proteomes" id="UP000594454"/>
    </source>
</evidence>
<feature type="domain" description="RRM" evidence="4">
    <location>
        <begin position="80"/>
        <end position="157"/>
    </location>
</feature>
<feature type="compositionally biased region" description="Basic and acidic residues" evidence="3">
    <location>
        <begin position="324"/>
        <end position="470"/>
    </location>
</feature>
<feature type="region of interest" description="Disordered" evidence="3">
    <location>
        <begin position="156"/>
        <end position="521"/>
    </location>
</feature>
<dbReference type="SMART" id="SM00360">
    <property type="entry name" value="RRM"/>
    <property type="match status" value="1"/>
</dbReference>
<evidence type="ECO:0000259" key="4">
    <source>
        <dbReference type="PROSITE" id="PS50102"/>
    </source>
</evidence>
<dbReference type="InterPro" id="IPR012677">
    <property type="entry name" value="Nucleotide-bd_a/b_plait_sf"/>
</dbReference>